<name>A0A386USJ2_9RHOB</name>
<geneLocation type="plasmid" evidence="2">
    <name>pyee1</name>
</geneLocation>
<reference evidence="2" key="1">
    <citation type="submission" date="2018-07" db="EMBL/GenBank/DDBJ databases">
        <title>Genome Structure of the Opportunistic Pathogen Paracoccus yeei (Alphaproteobacteria) and Identification of Putative Virulence Factors.</title>
        <authorList>
            <person name="Lasek R."/>
            <person name="Szuplewska M."/>
            <person name="Mitura M."/>
            <person name="Decewicz P."/>
            <person name="Chmielowska C."/>
            <person name="Pawlot A."/>
            <person name="Sentkowska D."/>
            <person name="Czarnecki J."/>
            <person name="Bartosik D."/>
        </authorList>
    </citation>
    <scope>NUCLEOTIDE SEQUENCE [LARGE SCALE GENOMIC DNA]</scope>
    <source>
        <strain evidence="2">CCUG 32053</strain>
        <plasmid evidence="2">pyee1</plasmid>
    </source>
</reference>
<protein>
    <submittedName>
        <fullName evidence="1">Uncharacterized protein</fullName>
    </submittedName>
</protein>
<gene>
    <name evidence="1" type="ORF">PY32053_03852</name>
</gene>
<dbReference type="Proteomes" id="UP000272010">
    <property type="component" value="Plasmid pYEE1"/>
</dbReference>
<dbReference type="AlphaFoldDB" id="A0A386USJ2"/>
<proteinExistence type="predicted"/>
<accession>A0A386USJ2</accession>
<dbReference type="Pfam" id="PF19717">
    <property type="entry name" value="DUF6212"/>
    <property type="match status" value="1"/>
</dbReference>
<evidence type="ECO:0000313" key="2">
    <source>
        <dbReference type="Proteomes" id="UP000272010"/>
    </source>
</evidence>
<sequence length="473" mass="50293">MISFVVDERVQDMVRALLPKNVTLESIALADISARRDGPVSRPALAAVALAGHAETMRAALAEGPDAQAMIVELDPARPEAACATLLGIFADEVAAAHRRTGEARAIAAQFRADSLTTTTRLREIENLLYSLGNPQLVSTLAWPPTGRMLVLEPGQSVEQALPLNAVSLSAIDLWFPQVVLPQIGDLAAEIRDASGQAHVLYAAIPDMGIETGWVRFVLDEPVAGVGRDCRLRLSWTGGEDLTIGLGLPVPDPRFRAGISAGTAPEETLALRVWQSLGGVRLPACTPAFTGGGTTTIRRAEFVLPSALPRPEVFALPMTAQDHVSTDFWSKEDAIFVHPSRQGAVCAIIRGVDLAGLSHVAALVTVGHARAPNLNFAIGVAPHGRVDEDGFWQRRLGPWVTGLPARGWGQAHCIPVEPITGKADILMAVSLATDVPNDLSWGLFRGFRFSRGDDAAAQDEAQGHSSPVREAAP</sequence>
<dbReference type="InterPro" id="IPR046184">
    <property type="entry name" value="DUF6212"/>
</dbReference>
<evidence type="ECO:0000313" key="1">
    <source>
        <dbReference type="EMBL" id="AYF03396.1"/>
    </source>
</evidence>
<keyword evidence="1" id="KW-0614">Plasmid</keyword>
<organism evidence="1 2">
    <name type="scientific">Paracoccus yeei</name>
    <dbReference type="NCBI Taxonomy" id="147645"/>
    <lineage>
        <taxon>Bacteria</taxon>
        <taxon>Pseudomonadati</taxon>
        <taxon>Pseudomonadota</taxon>
        <taxon>Alphaproteobacteria</taxon>
        <taxon>Rhodobacterales</taxon>
        <taxon>Paracoccaceae</taxon>
        <taxon>Paracoccus</taxon>
    </lineage>
</organism>
<dbReference type="EMBL" id="CP031079">
    <property type="protein sequence ID" value="AYF03396.1"/>
    <property type="molecule type" value="Genomic_DNA"/>
</dbReference>
<dbReference type="RefSeq" id="WP_199722312.1">
    <property type="nucleotide sequence ID" value="NZ_CP031079.1"/>
</dbReference>